<comment type="caution">
    <text evidence="1">The sequence shown here is derived from an EMBL/GenBank/DDBJ whole genome shotgun (WGS) entry which is preliminary data.</text>
</comment>
<dbReference type="Proteomes" id="UP001549921">
    <property type="component" value="Unassembled WGS sequence"/>
</dbReference>
<dbReference type="PANTHER" id="PTHR35263">
    <property type="entry name" value="TESTIS-EXPRESSED PROTEIN 49"/>
    <property type="match status" value="1"/>
</dbReference>
<gene>
    <name evidence="1" type="ORF">ABMA28_011801</name>
</gene>
<proteinExistence type="predicted"/>
<accession>A0ABD0TKK5</accession>
<sequence length="151" mass="17888">MEFFGVTLYGPQNYIKDMLRDEYQEPMKKEDVKPLMDKVEIYSTMPKKIQRPDVDTIRLIDCYIGRVNGFAYGSYQRFLKMKRKGVIKPTGPSDMYRLPPVTSVDYGWWQHDPELQKVTWHHTYPRYPQPSSPNTLILDAVRKNNKYASLF</sequence>
<evidence type="ECO:0000313" key="1">
    <source>
        <dbReference type="EMBL" id="KAL0849866.1"/>
    </source>
</evidence>
<organism evidence="1 2">
    <name type="scientific">Loxostege sticticalis</name>
    <name type="common">Beet webworm moth</name>
    <dbReference type="NCBI Taxonomy" id="481309"/>
    <lineage>
        <taxon>Eukaryota</taxon>
        <taxon>Metazoa</taxon>
        <taxon>Ecdysozoa</taxon>
        <taxon>Arthropoda</taxon>
        <taxon>Hexapoda</taxon>
        <taxon>Insecta</taxon>
        <taxon>Pterygota</taxon>
        <taxon>Neoptera</taxon>
        <taxon>Endopterygota</taxon>
        <taxon>Lepidoptera</taxon>
        <taxon>Glossata</taxon>
        <taxon>Ditrysia</taxon>
        <taxon>Pyraloidea</taxon>
        <taxon>Crambidae</taxon>
        <taxon>Pyraustinae</taxon>
        <taxon>Loxostege</taxon>
    </lineage>
</organism>
<dbReference type="AlphaFoldDB" id="A0ABD0TKK5"/>
<evidence type="ECO:0000313" key="2">
    <source>
        <dbReference type="Proteomes" id="UP001549921"/>
    </source>
</evidence>
<name>A0ABD0TKK5_LOXSC</name>
<dbReference type="PANTHER" id="PTHR35263:SF1">
    <property type="entry name" value="TESTIS-EXPRESSED PROTEIN 49"/>
    <property type="match status" value="1"/>
</dbReference>
<dbReference type="InterPro" id="IPR038775">
    <property type="entry name" value="SPMIP11"/>
</dbReference>
<reference evidence="1 2" key="1">
    <citation type="submission" date="2024-06" db="EMBL/GenBank/DDBJ databases">
        <title>A chromosome-level genome assembly of beet webworm, Loxostege sticticalis.</title>
        <authorList>
            <person name="Zhang Y."/>
        </authorList>
    </citation>
    <scope>NUCLEOTIDE SEQUENCE [LARGE SCALE GENOMIC DNA]</scope>
    <source>
        <strain evidence="1">AQ028</strain>
        <tissue evidence="1">Male pupae</tissue>
    </source>
</reference>
<dbReference type="Pfam" id="PF22593">
    <property type="entry name" value="SPMIP11"/>
    <property type="match status" value="1"/>
</dbReference>
<dbReference type="EMBL" id="JBEDNZ010000003">
    <property type="protein sequence ID" value="KAL0849866.1"/>
    <property type="molecule type" value="Genomic_DNA"/>
</dbReference>
<protein>
    <submittedName>
        <fullName evidence="1">Uncharacterized protein</fullName>
    </submittedName>
</protein>